<name>A0ABR9QTA8_9ACTN</name>
<dbReference type="PANTHER" id="PTHR43358:SF4">
    <property type="entry name" value="ALPHA_BETA HYDROLASE FOLD-1 DOMAIN-CONTAINING PROTEIN"/>
    <property type="match status" value="1"/>
</dbReference>
<dbReference type="InterPro" id="IPR052920">
    <property type="entry name" value="DNA-binding_regulatory"/>
</dbReference>
<organism evidence="3 4">
    <name type="scientific">Thermophilibacter gallinarum</name>
    <dbReference type="NCBI Taxonomy" id="2779357"/>
    <lineage>
        <taxon>Bacteria</taxon>
        <taxon>Bacillati</taxon>
        <taxon>Actinomycetota</taxon>
        <taxon>Coriobacteriia</taxon>
        <taxon>Coriobacteriales</taxon>
        <taxon>Atopobiaceae</taxon>
        <taxon>Thermophilibacter</taxon>
    </lineage>
</organism>
<dbReference type="PANTHER" id="PTHR43358">
    <property type="entry name" value="ALPHA/BETA-HYDROLASE"/>
    <property type="match status" value="1"/>
</dbReference>
<dbReference type="Proteomes" id="UP001194273">
    <property type="component" value="Unassembled WGS sequence"/>
</dbReference>
<evidence type="ECO:0000259" key="2">
    <source>
        <dbReference type="Pfam" id="PF12697"/>
    </source>
</evidence>
<dbReference type="SUPFAM" id="SSF53474">
    <property type="entry name" value="alpha/beta-Hydrolases"/>
    <property type="match status" value="1"/>
</dbReference>
<sequence length="417" mass="44939">MEADKKKESRGVRFFSYFEGRRTREGVPTPHLMEELNAPKRDVPLWSKAFAPLGFALVMVAMGVGCFFLGSPAVGVLFCLFGLAPAIAVVVLVCRALPQVLGPRRDASGEELGPYLGGGGDQRVRDMCPGLFDQEREKIEWNRADEAHRTWEWIQALPCPVERVECASDDGTRLVGRAIACNPDSDRWLVFAHGYNDTWRAGLTYARRYAELGFNLLLVDLRAHGESDGAWVGAGWLDRRDLVAWCRWVADRAGEGARVTLAGISMGAAAAILACGEEDLPGQVRACVADSAYDDFWNTAVGVVSSGSLGTPPMPAHPIVDLARLLLRLRRGGYDIAKVSPAEAIARSAAPVLLLQGEDDKVVPAHMADALSAAAGGAAEGEGHELVKIPSAGHCCAVFADPDRYWEAVGAFVGRWA</sequence>
<dbReference type="RefSeq" id="WP_193529737.1">
    <property type="nucleotide sequence ID" value="NZ_JADCJZ010000002.1"/>
</dbReference>
<feature type="domain" description="AB hydrolase-1" evidence="2">
    <location>
        <begin position="189"/>
        <end position="407"/>
    </location>
</feature>
<dbReference type="EMBL" id="JADCJZ010000002">
    <property type="protein sequence ID" value="MBE5024307.1"/>
    <property type="molecule type" value="Genomic_DNA"/>
</dbReference>
<evidence type="ECO:0000313" key="4">
    <source>
        <dbReference type="Proteomes" id="UP001194273"/>
    </source>
</evidence>
<gene>
    <name evidence="3" type="ORF">INF26_05495</name>
</gene>
<accession>A0ABR9QTA8</accession>
<proteinExistence type="predicted"/>
<keyword evidence="1" id="KW-0812">Transmembrane</keyword>
<dbReference type="InterPro" id="IPR029058">
    <property type="entry name" value="AB_hydrolase_fold"/>
</dbReference>
<evidence type="ECO:0000313" key="3">
    <source>
        <dbReference type="EMBL" id="MBE5024307.1"/>
    </source>
</evidence>
<evidence type="ECO:0000256" key="1">
    <source>
        <dbReference type="SAM" id="Phobius"/>
    </source>
</evidence>
<dbReference type="InterPro" id="IPR000073">
    <property type="entry name" value="AB_hydrolase_1"/>
</dbReference>
<dbReference type="GO" id="GO:0016787">
    <property type="term" value="F:hydrolase activity"/>
    <property type="evidence" value="ECO:0007669"/>
    <property type="project" value="UniProtKB-KW"/>
</dbReference>
<reference evidence="3 4" key="1">
    <citation type="submission" date="2020-10" db="EMBL/GenBank/DDBJ databases">
        <title>ChiBAC.</title>
        <authorList>
            <person name="Zenner C."/>
            <person name="Hitch T.C.A."/>
            <person name="Clavel T."/>
        </authorList>
    </citation>
    <scope>NUCLEOTIDE SEQUENCE [LARGE SCALE GENOMIC DNA]</scope>
    <source>
        <strain evidence="3 4">DSM 107455</strain>
    </source>
</reference>
<keyword evidence="1" id="KW-1133">Transmembrane helix</keyword>
<protein>
    <submittedName>
        <fullName evidence="3">Alpha/beta fold hydrolase</fullName>
    </submittedName>
</protein>
<feature type="transmembrane region" description="Helical" evidence="1">
    <location>
        <begin position="49"/>
        <end position="70"/>
    </location>
</feature>
<dbReference type="Pfam" id="PF12697">
    <property type="entry name" value="Abhydrolase_6"/>
    <property type="match status" value="1"/>
</dbReference>
<keyword evidence="1" id="KW-0472">Membrane</keyword>
<feature type="transmembrane region" description="Helical" evidence="1">
    <location>
        <begin position="76"/>
        <end position="97"/>
    </location>
</feature>
<comment type="caution">
    <text evidence="3">The sequence shown here is derived from an EMBL/GenBank/DDBJ whole genome shotgun (WGS) entry which is preliminary data.</text>
</comment>
<dbReference type="Gene3D" id="3.40.50.1820">
    <property type="entry name" value="alpha/beta hydrolase"/>
    <property type="match status" value="1"/>
</dbReference>
<keyword evidence="3" id="KW-0378">Hydrolase</keyword>
<keyword evidence="4" id="KW-1185">Reference proteome</keyword>